<dbReference type="PANTHER" id="PTHR33204">
    <property type="entry name" value="TRANSCRIPTIONAL REGULATOR, MARR FAMILY"/>
    <property type="match status" value="1"/>
</dbReference>
<comment type="caution">
    <text evidence="6">The sequence shown here is derived from an EMBL/GenBank/DDBJ whole genome shotgun (WGS) entry which is preliminary data.</text>
</comment>
<dbReference type="InterPro" id="IPR036390">
    <property type="entry name" value="WH_DNA-bd_sf"/>
</dbReference>
<keyword evidence="2" id="KW-0238">DNA-binding</keyword>
<dbReference type="PANTHER" id="PTHR33204:SF36">
    <property type="entry name" value="TRANSCRIPTIONAL REGULATORY PROTEIN"/>
    <property type="match status" value="1"/>
</dbReference>
<evidence type="ECO:0000259" key="5">
    <source>
        <dbReference type="PROSITE" id="PS51118"/>
    </source>
</evidence>
<accession>A0A1S1QDB1</accession>
<evidence type="ECO:0000256" key="1">
    <source>
        <dbReference type="ARBA" id="ARBA00023015"/>
    </source>
</evidence>
<evidence type="ECO:0000256" key="2">
    <source>
        <dbReference type="ARBA" id="ARBA00023125"/>
    </source>
</evidence>
<keyword evidence="1" id="KW-0805">Transcription regulation</keyword>
<keyword evidence="7" id="KW-1185">Reference proteome</keyword>
<dbReference type="AlphaFoldDB" id="A0A1S1QDB1"/>
<protein>
    <submittedName>
        <fullName evidence="6">HxlR family transcriptional regulator</fullName>
    </submittedName>
</protein>
<dbReference type="InterPro" id="IPR002577">
    <property type="entry name" value="HTH_HxlR"/>
</dbReference>
<dbReference type="EMBL" id="MBLM01000144">
    <property type="protein sequence ID" value="OHV31461.1"/>
    <property type="molecule type" value="Genomic_DNA"/>
</dbReference>
<evidence type="ECO:0000256" key="4">
    <source>
        <dbReference type="SAM" id="MobiDB-lite"/>
    </source>
</evidence>
<dbReference type="Gene3D" id="1.10.10.10">
    <property type="entry name" value="Winged helix-like DNA-binding domain superfamily/Winged helix DNA-binding domain"/>
    <property type="match status" value="1"/>
</dbReference>
<dbReference type="RefSeq" id="WP_071088396.1">
    <property type="nucleotide sequence ID" value="NZ_MBLM01000144.1"/>
</dbReference>
<proteinExistence type="predicted"/>
<organism evidence="6 7">
    <name type="scientific">Parafrankia colletiae</name>
    <dbReference type="NCBI Taxonomy" id="573497"/>
    <lineage>
        <taxon>Bacteria</taxon>
        <taxon>Bacillati</taxon>
        <taxon>Actinomycetota</taxon>
        <taxon>Actinomycetes</taxon>
        <taxon>Frankiales</taxon>
        <taxon>Frankiaceae</taxon>
        <taxon>Parafrankia</taxon>
    </lineage>
</organism>
<dbReference type="OrthoDB" id="5181972at2"/>
<name>A0A1S1QDB1_9ACTN</name>
<sequence>MERKSFAGMHCSVAQTLEIVGEWWTMLIVRDAFLGVTRFDDFQKRLGISRNILNQRLAGLVDAGVLSRVPYQDNPPRHDYRLTEKGRDLWPVLTALREWGDRHAAPDGPPLQLRHTGCGEVFHTVLGCSECGEPVSLRDVRATPGPGDLDGIVRTRPPRRDPD</sequence>
<gene>
    <name evidence="6" type="ORF">CC117_26005</name>
</gene>
<dbReference type="SUPFAM" id="SSF46785">
    <property type="entry name" value="Winged helix' DNA-binding domain"/>
    <property type="match status" value="1"/>
</dbReference>
<evidence type="ECO:0000313" key="6">
    <source>
        <dbReference type="EMBL" id="OHV31461.1"/>
    </source>
</evidence>
<evidence type="ECO:0000256" key="3">
    <source>
        <dbReference type="ARBA" id="ARBA00023163"/>
    </source>
</evidence>
<feature type="region of interest" description="Disordered" evidence="4">
    <location>
        <begin position="139"/>
        <end position="163"/>
    </location>
</feature>
<dbReference type="GO" id="GO:0003677">
    <property type="term" value="F:DNA binding"/>
    <property type="evidence" value="ECO:0007669"/>
    <property type="project" value="UniProtKB-KW"/>
</dbReference>
<evidence type="ECO:0000313" key="7">
    <source>
        <dbReference type="Proteomes" id="UP000179627"/>
    </source>
</evidence>
<dbReference type="Pfam" id="PF01638">
    <property type="entry name" value="HxlR"/>
    <property type="match status" value="1"/>
</dbReference>
<reference evidence="7" key="1">
    <citation type="submission" date="2016-07" db="EMBL/GenBank/DDBJ databases">
        <title>Sequence Frankia sp. strain CcI1.17.</title>
        <authorList>
            <person name="Ghodhbane-Gtari F."/>
            <person name="Swanson E."/>
            <person name="Gueddou A."/>
            <person name="Morris K."/>
            <person name="Hezbri K."/>
            <person name="Ktari A."/>
            <person name="Nouioui I."/>
            <person name="Abebe-Akele F."/>
            <person name="Simpson S."/>
            <person name="Thomas K."/>
            <person name="Gtari M."/>
            <person name="Tisa L.S."/>
            <person name="Hurst S."/>
        </authorList>
    </citation>
    <scope>NUCLEOTIDE SEQUENCE [LARGE SCALE GENOMIC DNA]</scope>
    <source>
        <strain evidence="7">Cc1.17</strain>
    </source>
</reference>
<feature type="domain" description="HTH hxlR-type" evidence="5">
    <location>
        <begin position="11"/>
        <end position="108"/>
    </location>
</feature>
<dbReference type="InterPro" id="IPR036388">
    <property type="entry name" value="WH-like_DNA-bd_sf"/>
</dbReference>
<dbReference type="PROSITE" id="PS51118">
    <property type="entry name" value="HTH_HXLR"/>
    <property type="match status" value="1"/>
</dbReference>
<dbReference type="Proteomes" id="UP000179627">
    <property type="component" value="Unassembled WGS sequence"/>
</dbReference>
<keyword evidence="3" id="KW-0804">Transcription</keyword>